<dbReference type="AlphaFoldDB" id="A0A3S2MG84"/>
<dbReference type="InterPro" id="IPR011705">
    <property type="entry name" value="BACK"/>
</dbReference>
<feature type="compositionally biased region" description="Pro residues" evidence="3">
    <location>
        <begin position="94"/>
        <end position="112"/>
    </location>
</feature>
<evidence type="ECO:0000259" key="4">
    <source>
        <dbReference type="PROSITE" id="PS50097"/>
    </source>
</evidence>
<dbReference type="GO" id="GO:0016567">
    <property type="term" value="P:protein ubiquitination"/>
    <property type="evidence" value="ECO:0007669"/>
    <property type="project" value="TreeGrafter"/>
</dbReference>
<sequence length="730" mass="81639">MLKTCSFTVTKQTIRLEGGLGSSLLRKLSSRKSERNSNPQPQEANEMGLEGGSNRLSHRLSRLGSRHRSREAQRPPAQPERPPPPAPQDERPAPYQPPAPPPAPPSLPPSADKPPKRPDKATKPKLPPRPLSKVFSSSEHGAAVLQGFDVFRADETLCDVVLVPGDSSETFPVHRVIMASCSDYFKAMFTGGMREQEMTEIKLHGVTKTGLKNIIEFIYTSKVVLDMGNLQDTLEAANFLQVMPVLSFCNQLLSSEITIDNCVEVERIAEDLLLEDVQENIGKFVSENLSALAESDRYLQLSETSMANALASNSLRGFSELELFHIAKGWLEHDPANRRKSVYALMRHIRFPLMSPGELIQISQDDEGESESLMRSETACVNLLLEASNYQMMPYMQPALQTERTQIRSDATHILALGGVMRQQLVVSRELRLYDENSRHWRALKPMEVPRYQHGVALLGGFLFIVGGQSTYDTKGKTAIDSAYRYDPRFDKWLQIASLNDKRTFFHLSALKGKLFAVGGRNASGEIDTVECYNLKNNEWSFVSNMVEPHYGHAGTVHGDLMYISGGITRDTFQKELWCYDPVADTWSQRADMVELRGLHCMCTVGDRLYVMGGNHFRGTSDYDDVLGCEYYSPDADQWTVVAPMPRGQSDVGVTVFNGQIYVVGGYSWNSRCMVDIVQRYDPEQDVWDRVFNVLEPLGGIRACTMTVHLPEGSVDEAQIQDCPLPTAKS</sequence>
<dbReference type="InterPro" id="IPR011333">
    <property type="entry name" value="SKP1/BTB/POZ_sf"/>
</dbReference>
<dbReference type="SMART" id="SM00875">
    <property type="entry name" value="BACK"/>
    <property type="match status" value="1"/>
</dbReference>
<dbReference type="GO" id="GO:0031463">
    <property type="term" value="C:Cul3-RING ubiquitin ligase complex"/>
    <property type="evidence" value="ECO:0007669"/>
    <property type="project" value="TreeGrafter"/>
</dbReference>
<feature type="compositionally biased region" description="Basic and acidic residues" evidence="3">
    <location>
        <begin position="113"/>
        <end position="122"/>
    </location>
</feature>
<dbReference type="PANTHER" id="PTHR45632:SF9">
    <property type="entry name" value="KELCH-LIKE PROTEIN 9 ISOFORM X1"/>
    <property type="match status" value="1"/>
</dbReference>
<feature type="region of interest" description="Disordered" evidence="3">
    <location>
        <begin position="28"/>
        <end position="138"/>
    </location>
</feature>
<dbReference type="SMART" id="SM00225">
    <property type="entry name" value="BTB"/>
    <property type="match status" value="1"/>
</dbReference>
<dbReference type="GO" id="GO:0097602">
    <property type="term" value="F:cullin family protein binding"/>
    <property type="evidence" value="ECO:0007669"/>
    <property type="project" value="TreeGrafter"/>
</dbReference>
<keyword evidence="1" id="KW-0880">Kelch repeat</keyword>
<dbReference type="Pfam" id="PF24681">
    <property type="entry name" value="Kelch_KLHDC2_KLHL20_DRC7"/>
    <property type="match status" value="1"/>
</dbReference>
<dbReference type="GO" id="GO:0032465">
    <property type="term" value="P:regulation of cytokinesis"/>
    <property type="evidence" value="ECO:0007669"/>
    <property type="project" value="TreeGrafter"/>
</dbReference>
<evidence type="ECO:0000256" key="1">
    <source>
        <dbReference type="ARBA" id="ARBA00022441"/>
    </source>
</evidence>
<keyword evidence="2" id="KW-0677">Repeat</keyword>
<dbReference type="PROSITE" id="PS50097">
    <property type="entry name" value="BTB"/>
    <property type="match status" value="1"/>
</dbReference>
<evidence type="ECO:0000313" key="6">
    <source>
        <dbReference type="Proteomes" id="UP000283210"/>
    </source>
</evidence>
<dbReference type="GO" id="GO:0004842">
    <property type="term" value="F:ubiquitin-protein transferase activity"/>
    <property type="evidence" value="ECO:0007669"/>
    <property type="project" value="TreeGrafter"/>
</dbReference>
<protein>
    <recommendedName>
        <fullName evidence="4">BTB domain-containing protein</fullName>
    </recommendedName>
</protein>
<dbReference type="SUPFAM" id="SSF54695">
    <property type="entry name" value="POZ domain"/>
    <property type="match status" value="1"/>
</dbReference>
<evidence type="ECO:0000313" key="5">
    <source>
        <dbReference type="EMBL" id="RVE58510.1"/>
    </source>
</evidence>
<evidence type="ECO:0000256" key="3">
    <source>
        <dbReference type="SAM" id="MobiDB-lite"/>
    </source>
</evidence>
<dbReference type="SMART" id="SM00612">
    <property type="entry name" value="Kelch"/>
    <property type="match status" value="6"/>
</dbReference>
<reference evidence="5 6" key="2">
    <citation type="submission" date="2019-01" db="EMBL/GenBank/DDBJ databases">
        <title>A chromosome length genome reference of the Java medaka (oryzias javanicus).</title>
        <authorList>
            <person name="Herpin A."/>
            <person name="Takehana Y."/>
            <person name="Naruse K."/>
            <person name="Ansai S."/>
            <person name="Kawaguchi M."/>
        </authorList>
    </citation>
    <scope>NUCLEOTIDE SEQUENCE [LARGE SCALE GENOMIC DNA]</scope>
    <source>
        <strain evidence="5">RS831</strain>
        <tissue evidence="5">Whole body</tissue>
    </source>
</reference>
<dbReference type="OrthoDB" id="1925334at2759"/>
<dbReference type="Gene3D" id="1.25.40.420">
    <property type="match status" value="1"/>
</dbReference>
<dbReference type="InterPro" id="IPR006652">
    <property type="entry name" value="Kelch_1"/>
</dbReference>
<dbReference type="Proteomes" id="UP000283210">
    <property type="component" value="Chromosome 21"/>
</dbReference>
<name>A0A3S2MG84_ORYJA</name>
<dbReference type="InterPro" id="IPR000210">
    <property type="entry name" value="BTB/POZ_dom"/>
</dbReference>
<keyword evidence="6" id="KW-1185">Reference proteome</keyword>
<dbReference type="Pfam" id="PF00651">
    <property type="entry name" value="BTB"/>
    <property type="match status" value="1"/>
</dbReference>
<feature type="compositionally biased region" description="Pro residues" evidence="3">
    <location>
        <begin position="76"/>
        <end position="87"/>
    </location>
</feature>
<evidence type="ECO:0000256" key="2">
    <source>
        <dbReference type="ARBA" id="ARBA00022737"/>
    </source>
</evidence>
<organism evidence="5 6">
    <name type="scientific">Oryzias javanicus</name>
    <name type="common">Javanese ricefish</name>
    <name type="synonym">Aplocheilus javanicus</name>
    <dbReference type="NCBI Taxonomy" id="123683"/>
    <lineage>
        <taxon>Eukaryota</taxon>
        <taxon>Metazoa</taxon>
        <taxon>Chordata</taxon>
        <taxon>Craniata</taxon>
        <taxon>Vertebrata</taxon>
        <taxon>Euteleostomi</taxon>
        <taxon>Actinopterygii</taxon>
        <taxon>Neopterygii</taxon>
        <taxon>Teleostei</taxon>
        <taxon>Neoteleostei</taxon>
        <taxon>Acanthomorphata</taxon>
        <taxon>Ovalentaria</taxon>
        <taxon>Atherinomorphae</taxon>
        <taxon>Beloniformes</taxon>
        <taxon>Adrianichthyidae</taxon>
        <taxon>Oryziinae</taxon>
        <taxon>Oryzias</taxon>
    </lineage>
</organism>
<dbReference type="SUPFAM" id="SSF117281">
    <property type="entry name" value="Kelch motif"/>
    <property type="match status" value="1"/>
</dbReference>
<dbReference type="PANTHER" id="PTHR45632">
    <property type="entry name" value="LD33804P"/>
    <property type="match status" value="1"/>
</dbReference>
<dbReference type="EMBL" id="CM012457">
    <property type="protein sequence ID" value="RVE58510.1"/>
    <property type="molecule type" value="Genomic_DNA"/>
</dbReference>
<dbReference type="InterPro" id="IPR015915">
    <property type="entry name" value="Kelch-typ_b-propeller"/>
</dbReference>
<feature type="compositionally biased region" description="Basic residues" evidence="3">
    <location>
        <begin position="56"/>
        <end position="69"/>
    </location>
</feature>
<dbReference type="Pfam" id="PF01344">
    <property type="entry name" value="Kelch_1"/>
    <property type="match status" value="1"/>
</dbReference>
<gene>
    <name evidence="5" type="ORF">OJAV_G00209990</name>
</gene>
<dbReference type="Gene3D" id="2.120.10.80">
    <property type="entry name" value="Kelch-type beta propeller"/>
    <property type="match status" value="1"/>
</dbReference>
<dbReference type="Gene3D" id="3.30.710.10">
    <property type="entry name" value="Potassium Channel Kv1.1, Chain A"/>
    <property type="match status" value="1"/>
</dbReference>
<reference evidence="5 6" key="1">
    <citation type="submission" date="2018-11" db="EMBL/GenBank/DDBJ databases">
        <authorList>
            <person name="Lopez-Roques C."/>
            <person name="Donnadieu C."/>
            <person name="Bouchez O."/>
            <person name="Klopp C."/>
            <person name="Cabau C."/>
            <person name="Zahm M."/>
        </authorList>
    </citation>
    <scope>NUCLEOTIDE SEQUENCE [LARGE SCALE GENOMIC DNA]</scope>
    <source>
        <strain evidence="5">RS831</strain>
        <tissue evidence="5">Whole body</tissue>
    </source>
</reference>
<feature type="domain" description="BTB" evidence="4">
    <location>
        <begin position="158"/>
        <end position="227"/>
    </location>
</feature>
<dbReference type="CDD" id="cd18239">
    <property type="entry name" value="BTB_POZ_KLHL9_13"/>
    <property type="match status" value="1"/>
</dbReference>
<proteinExistence type="predicted"/>
<accession>A0A3S2MG84</accession>
<dbReference type="Pfam" id="PF07707">
    <property type="entry name" value="BACK"/>
    <property type="match status" value="1"/>
</dbReference>